<dbReference type="OrthoDB" id="10512216at2759"/>
<gene>
    <name evidence="3" type="ORF">Bca52824_006422</name>
</gene>
<dbReference type="EMBL" id="JAAMPC010000002">
    <property type="protein sequence ID" value="KAG2323694.1"/>
    <property type="molecule type" value="Genomic_DNA"/>
</dbReference>
<evidence type="ECO:0000313" key="4">
    <source>
        <dbReference type="Proteomes" id="UP000886595"/>
    </source>
</evidence>
<evidence type="ECO:0000256" key="2">
    <source>
        <dbReference type="SAM" id="Phobius"/>
    </source>
</evidence>
<keyword evidence="2" id="KW-1133">Transmembrane helix</keyword>
<accession>A0A8X8B4H6</accession>
<feature type="transmembrane region" description="Helical" evidence="2">
    <location>
        <begin position="126"/>
        <end position="145"/>
    </location>
</feature>
<dbReference type="AlphaFoldDB" id="A0A8X8B4H6"/>
<keyword evidence="4" id="KW-1185">Reference proteome</keyword>
<protein>
    <submittedName>
        <fullName evidence="3">Uncharacterized protein</fullName>
    </submittedName>
</protein>
<keyword evidence="2" id="KW-0472">Membrane</keyword>
<name>A0A8X8B4H6_BRACI</name>
<sequence length="155" mass="16900">MNSNSKSSVSGDLTSKKPNRKEVVSSAEPVKRAGQTGVSSAKAVSGDPMSKKPNDKAVVCSDVSIKPSGGTDVASTKTNEVLFFGDVKFGPQEGELRFRLIHLWEARNAPTKTLIGLEMLLIDEQVYLNIFVSTLFGFACSIKLLKRMIVIYVFR</sequence>
<feature type="region of interest" description="Disordered" evidence="1">
    <location>
        <begin position="1"/>
        <end position="55"/>
    </location>
</feature>
<feature type="compositionally biased region" description="Polar residues" evidence="1">
    <location>
        <begin position="1"/>
        <end position="13"/>
    </location>
</feature>
<dbReference type="Proteomes" id="UP000886595">
    <property type="component" value="Unassembled WGS sequence"/>
</dbReference>
<proteinExistence type="predicted"/>
<evidence type="ECO:0000256" key="1">
    <source>
        <dbReference type="SAM" id="MobiDB-lite"/>
    </source>
</evidence>
<keyword evidence="2" id="KW-0812">Transmembrane</keyword>
<organism evidence="3 4">
    <name type="scientific">Brassica carinata</name>
    <name type="common">Ethiopian mustard</name>
    <name type="synonym">Abyssinian cabbage</name>
    <dbReference type="NCBI Taxonomy" id="52824"/>
    <lineage>
        <taxon>Eukaryota</taxon>
        <taxon>Viridiplantae</taxon>
        <taxon>Streptophyta</taxon>
        <taxon>Embryophyta</taxon>
        <taxon>Tracheophyta</taxon>
        <taxon>Spermatophyta</taxon>
        <taxon>Magnoliopsida</taxon>
        <taxon>eudicotyledons</taxon>
        <taxon>Gunneridae</taxon>
        <taxon>Pentapetalae</taxon>
        <taxon>rosids</taxon>
        <taxon>malvids</taxon>
        <taxon>Brassicales</taxon>
        <taxon>Brassicaceae</taxon>
        <taxon>Brassiceae</taxon>
        <taxon>Brassica</taxon>
    </lineage>
</organism>
<comment type="caution">
    <text evidence="3">The sequence shown here is derived from an EMBL/GenBank/DDBJ whole genome shotgun (WGS) entry which is preliminary data.</text>
</comment>
<evidence type="ECO:0000313" key="3">
    <source>
        <dbReference type="EMBL" id="KAG2323694.1"/>
    </source>
</evidence>
<reference evidence="3 4" key="1">
    <citation type="submission" date="2020-02" db="EMBL/GenBank/DDBJ databases">
        <authorList>
            <person name="Ma Q."/>
            <person name="Huang Y."/>
            <person name="Song X."/>
            <person name="Pei D."/>
        </authorList>
    </citation>
    <scope>NUCLEOTIDE SEQUENCE [LARGE SCALE GENOMIC DNA]</scope>
    <source>
        <strain evidence="3">Sxm20200214</strain>
        <tissue evidence="3">Leaf</tissue>
    </source>
</reference>